<dbReference type="InterPro" id="IPR008391">
    <property type="entry name" value="AXE1_dom"/>
</dbReference>
<dbReference type="AlphaFoldDB" id="A0A060BYV1"/>
<dbReference type="InterPro" id="IPR029058">
    <property type="entry name" value="AB_hydrolase_fold"/>
</dbReference>
<dbReference type="GO" id="GO:0005976">
    <property type="term" value="P:polysaccharide metabolic process"/>
    <property type="evidence" value="ECO:0007669"/>
    <property type="project" value="TreeGrafter"/>
</dbReference>
<reference evidence="2" key="1">
    <citation type="journal article" date="2013" name="Environ. Microbiol.">
        <title>Seasonally variable intestinal metagenomes of the red palm weevil (Rhynchophorus ferrugineus).</title>
        <authorList>
            <person name="Jia S."/>
            <person name="Zhang X."/>
            <person name="Zhang G."/>
            <person name="Yin A."/>
            <person name="Zhang S."/>
            <person name="Li F."/>
            <person name="Wang L."/>
            <person name="Zhao D."/>
            <person name="Yun Q."/>
            <person name="Tala"/>
            <person name="Wang J."/>
            <person name="Sun G."/>
            <person name="Baabdullah M."/>
            <person name="Yu X."/>
            <person name="Hu S."/>
            <person name="Al-Mssallem I.S."/>
            <person name="Yu J."/>
        </authorList>
    </citation>
    <scope>NUCLEOTIDE SEQUENCE</scope>
</reference>
<name>A0A060BYV1_9MICO</name>
<proteinExistence type="predicted"/>
<evidence type="ECO:0000313" key="2">
    <source>
        <dbReference type="EMBL" id="AIA89603.1"/>
    </source>
</evidence>
<evidence type="ECO:0000259" key="1">
    <source>
        <dbReference type="Pfam" id="PF05448"/>
    </source>
</evidence>
<dbReference type="GO" id="GO:0052689">
    <property type="term" value="F:carboxylic ester hydrolase activity"/>
    <property type="evidence" value="ECO:0007669"/>
    <property type="project" value="TreeGrafter"/>
</dbReference>
<dbReference type="Gene3D" id="3.40.50.1820">
    <property type="entry name" value="alpha/beta hydrolase"/>
    <property type="match status" value="1"/>
</dbReference>
<dbReference type="InterPro" id="IPR039069">
    <property type="entry name" value="CE7"/>
</dbReference>
<dbReference type="PANTHER" id="PTHR40111">
    <property type="entry name" value="CEPHALOSPORIN-C DEACETYLASE"/>
    <property type="match status" value="1"/>
</dbReference>
<dbReference type="Pfam" id="PF05448">
    <property type="entry name" value="AXE1"/>
    <property type="match status" value="1"/>
</dbReference>
<dbReference type="EMBL" id="KF122307">
    <property type="protein sequence ID" value="AIA89603.1"/>
    <property type="molecule type" value="Genomic_DNA"/>
</dbReference>
<accession>A0A060BYV1</accession>
<feature type="domain" description="Acetyl xylan esterase" evidence="1">
    <location>
        <begin position="18"/>
        <end position="109"/>
    </location>
</feature>
<protein>
    <submittedName>
        <fullName evidence="2">AXE1</fullName>
    </submittedName>
</protein>
<dbReference type="PANTHER" id="PTHR40111:SF1">
    <property type="entry name" value="CEPHALOSPORIN-C DEACETYLASE"/>
    <property type="match status" value="1"/>
</dbReference>
<organism evidence="2">
    <name type="scientific">uncultured Brachybacterium sp</name>
    <dbReference type="NCBI Taxonomy" id="189680"/>
    <lineage>
        <taxon>Bacteria</taxon>
        <taxon>Bacillati</taxon>
        <taxon>Actinomycetota</taxon>
        <taxon>Actinomycetes</taxon>
        <taxon>Micrococcales</taxon>
        <taxon>Dermabacteraceae</taxon>
        <taxon>Brachybacterium</taxon>
        <taxon>environmental samples</taxon>
    </lineage>
</organism>
<sequence>MRWRRSILPGAHVEVPRMALFDMSLETLREYRPEVAEPGDLDSFWEDTLSRSREAAAPLLSLERVDNGLSLVDTWDVSFAGHDGTPVRAWYNRPAAASSDLPVVVEYIG</sequence>
<feature type="non-terminal residue" evidence="2">
    <location>
        <position position="109"/>
    </location>
</feature>